<sequence>MTETRNLTFIDNLVPSASAGDHTIKVTQRPTGRGIPTDTTFVLTQELTVSGLRLRMEANEVHGAYPPSGAAGRYAQYLPHVVLERRGVPWERKIVSGGSGSTPWLGVLLFTQGELPHDPKALGATEDGTAASLLLSGGNDVSLPDFTTIPALTAEEKQQRITTIRVPKTVFEQLAPTSAELDHLTHIRTLLGTQQEEDSRRKAEFAHVLANRFPDPKGGRYVAHLVSFEGHKTLLDAPANAKEYVRLVSLHRWSFVSAPVEAGAAYTELRANLTKGPLRPHLLRHPGPGDYGSVDNYVKHTRYLVETGHVALGHVQAERAGDYAFYRGPLTPYPVAPVTKNGRWWETAEDSFGVRNLGPHTAWSLGRGLALADQEFAAALARVLDLRYSVFGNLVQLVGGRRAFANELGLAAPGLSPADEVRALLPPWDRWDLPTEDEVGPEGLTGAHALDRVLAGEPPQFHAQALLETVAAIRSTPPDGEEAGTDLVAMVRAGDLTFPATSSPVTETMAELADDPLLLRRFAAHVLGRTSQEPSPEAGESGGPRTVASLEPALTGFLDGLRKLERVPFDHLVPDARSLPPESMRWFRVDPNWIDALVYGALWAGICGSHDKTAVEALIAAYFAGAPPTPKSGVLIRSRLVADYPRVGVEPSAKQVSGDALASPKVLRNVKLAPDILLALFDGVPAQVTLTEPDQGVHLGIGTYDSVEKITLRALKAFNSKKVGDEVPDGDGVKRVPIAFRSGTRVLDLKGSGDLLGSIWRGLGGYKNPDHKALSPGEFGLQLLHAPEKAALHIPTTLRDGPGDDEEAHA</sequence>
<dbReference type="EMBL" id="RJMB01000002">
    <property type="protein sequence ID" value="RNL86743.1"/>
    <property type="molecule type" value="Genomic_DNA"/>
</dbReference>
<dbReference type="RefSeq" id="WP_123199572.1">
    <property type="nucleotide sequence ID" value="NZ_RJMB01000002.1"/>
</dbReference>
<comment type="caution">
    <text evidence="1">The sequence shown here is derived from an EMBL/GenBank/DDBJ whole genome shotgun (WGS) entry which is preliminary data.</text>
</comment>
<proteinExistence type="predicted"/>
<gene>
    <name evidence="1" type="ORF">EFW17_02260</name>
</gene>
<reference evidence="1 2" key="1">
    <citation type="submission" date="2018-11" db="EMBL/GenBank/DDBJ databases">
        <title>The genome draft of YIM 96095.</title>
        <authorList>
            <person name="Tang S.-K."/>
            <person name="Chunyu W.-X."/>
            <person name="Feng Y.-Z."/>
        </authorList>
    </citation>
    <scope>NUCLEOTIDE SEQUENCE [LARGE SCALE GENOMIC DNA]</scope>
    <source>
        <strain evidence="1 2">YIM 96095</strain>
    </source>
</reference>
<accession>A0A3N0EFV2</accession>
<evidence type="ECO:0000313" key="1">
    <source>
        <dbReference type="EMBL" id="RNL86743.1"/>
    </source>
</evidence>
<keyword evidence="2" id="KW-1185">Reference proteome</keyword>
<dbReference type="OrthoDB" id="4846903at2"/>
<name>A0A3N0EFV2_9ACTN</name>
<dbReference type="AlphaFoldDB" id="A0A3N0EFV2"/>
<protein>
    <submittedName>
        <fullName evidence="1">Uncharacterized protein</fullName>
    </submittedName>
</protein>
<organism evidence="1 2">
    <name type="scientific">Halostreptopolyspora alba</name>
    <dbReference type="NCBI Taxonomy" id="2487137"/>
    <lineage>
        <taxon>Bacteria</taxon>
        <taxon>Bacillati</taxon>
        <taxon>Actinomycetota</taxon>
        <taxon>Actinomycetes</taxon>
        <taxon>Streptosporangiales</taxon>
        <taxon>Nocardiopsidaceae</taxon>
        <taxon>Halostreptopolyspora</taxon>
    </lineage>
</organism>
<dbReference type="Proteomes" id="UP000269198">
    <property type="component" value="Unassembled WGS sequence"/>
</dbReference>
<evidence type="ECO:0000313" key="2">
    <source>
        <dbReference type="Proteomes" id="UP000269198"/>
    </source>
</evidence>